<reference evidence="1 2" key="1">
    <citation type="journal article" date="2016" name="Front. Microbiol.">
        <title>Genomic Resource of Rice Seed Associated Bacteria.</title>
        <authorList>
            <person name="Midha S."/>
            <person name="Bansal K."/>
            <person name="Sharma S."/>
            <person name="Kumar N."/>
            <person name="Patil P.P."/>
            <person name="Chaudhry V."/>
            <person name="Patil P.B."/>
        </authorList>
    </citation>
    <scope>NUCLEOTIDE SEQUENCE [LARGE SCALE GENOMIC DNA]</scope>
    <source>
        <strain evidence="1 2">SB4</strain>
    </source>
</reference>
<dbReference type="EMBL" id="LDTE01000091">
    <property type="protein sequence ID" value="KTT97098.1"/>
    <property type="molecule type" value="Genomic_DNA"/>
</dbReference>
<organism evidence="1 2">
    <name type="scientific">Sphingomonas sanguinis</name>
    <dbReference type="NCBI Taxonomy" id="33051"/>
    <lineage>
        <taxon>Bacteria</taxon>
        <taxon>Pseudomonadati</taxon>
        <taxon>Pseudomonadota</taxon>
        <taxon>Alphaproteobacteria</taxon>
        <taxon>Sphingomonadales</taxon>
        <taxon>Sphingomonadaceae</taxon>
        <taxon>Sphingomonas</taxon>
    </lineage>
</organism>
<proteinExistence type="predicted"/>
<dbReference type="Proteomes" id="UP000074072">
    <property type="component" value="Unassembled WGS sequence"/>
</dbReference>
<dbReference type="OrthoDB" id="9878982at2"/>
<name>A0A147IPB2_9SPHN</name>
<evidence type="ECO:0000313" key="1">
    <source>
        <dbReference type="EMBL" id="KTT97098.1"/>
    </source>
</evidence>
<evidence type="ECO:0000313" key="2">
    <source>
        <dbReference type="Proteomes" id="UP000074072"/>
    </source>
</evidence>
<protein>
    <submittedName>
        <fullName evidence="1">Uncharacterized protein</fullName>
    </submittedName>
</protein>
<sequence>MPNIVQEAARTVVSDLAPFETAVDVAIARAGRFLAALAEGTIEAQVGPLPTHSAMMNTFATVAALAEVRNSMAATRRELVHTRAKLGLQETAIGSLPGCPPAEAIQADVITMAA</sequence>
<gene>
    <name evidence="1" type="ORF">SB4_14095</name>
</gene>
<dbReference type="RefSeq" id="WP_058734130.1">
    <property type="nucleotide sequence ID" value="NZ_LDTD01000102.1"/>
</dbReference>
<comment type="caution">
    <text evidence="1">The sequence shown here is derived from an EMBL/GenBank/DDBJ whole genome shotgun (WGS) entry which is preliminary data.</text>
</comment>
<dbReference type="PATRIC" id="fig|33051.4.peg.3782"/>
<dbReference type="AlphaFoldDB" id="A0A147IPB2"/>
<accession>A0A147IPB2</accession>